<evidence type="ECO:0008006" key="3">
    <source>
        <dbReference type="Google" id="ProtNLM"/>
    </source>
</evidence>
<keyword evidence="2" id="KW-1185">Reference proteome</keyword>
<reference evidence="1 2" key="1">
    <citation type="submission" date="2015-02" db="EMBL/GenBank/DDBJ databases">
        <title>Genome Sequence of Jannaschia aquimarina DSM28248, a member of the Roseobacter clade.</title>
        <authorList>
            <person name="Voget S."/>
            <person name="Daniel R."/>
        </authorList>
    </citation>
    <scope>NUCLEOTIDE SEQUENCE [LARGE SCALE GENOMIC DNA]</scope>
    <source>
        <strain evidence="1 2">GSW-M26</strain>
    </source>
</reference>
<dbReference type="STRING" id="935700.jaqu_16920"/>
<gene>
    <name evidence="1" type="ORF">jaqu_16920</name>
</gene>
<proteinExistence type="predicted"/>
<sequence>MPIRPSQRFFYPIDWPQLSRAVRFERAGGRCERCGRPHRAEVWHLGAHAVAGRTGLWWDDARARWRCGRGRLVAKALLPPPDDLAALQLAFWPGLAWASWPKRLRVVLACCHLDHDPSNNAPGNLAALCQTCHLEHDRADNLARRRANALRRRSAAMDRLPHL</sequence>
<accession>A0A0D1CPA3</accession>
<dbReference type="AlphaFoldDB" id="A0A0D1CPA3"/>
<dbReference type="EMBL" id="JYFE01000031">
    <property type="protein sequence ID" value="KIT16597.1"/>
    <property type="molecule type" value="Genomic_DNA"/>
</dbReference>
<protein>
    <recommendedName>
        <fullName evidence="3">HNH endonuclease</fullName>
    </recommendedName>
</protein>
<name>A0A0D1CPA3_9RHOB</name>
<dbReference type="Proteomes" id="UP000032232">
    <property type="component" value="Unassembled WGS sequence"/>
</dbReference>
<comment type="caution">
    <text evidence="1">The sequence shown here is derived from an EMBL/GenBank/DDBJ whole genome shotgun (WGS) entry which is preliminary data.</text>
</comment>
<dbReference type="OrthoDB" id="7066992at2"/>
<organism evidence="1 2">
    <name type="scientific">Jannaschia aquimarina</name>
    <dbReference type="NCBI Taxonomy" id="935700"/>
    <lineage>
        <taxon>Bacteria</taxon>
        <taxon>Pseudomonadati</taxon>
        <taxon>Pseudomonadota</taxon>
        <taxon>Alphaproteobacteria</taxon>
        <taxon>Rhodobacterales</taxon>
        <taxon>Roseobacteraceae</taxon>
        <taxon>Jannaschia</taxon>
    </lineage>
</organism>
<evidence type="ECO:0000313" key="1">
    <source>
        <dbReference type="EMBL" id="KIT16597.1"/>
    </source>
</evidence>
<dbReference type="RefSeq" id="WP_043918520.1">
    <property type="nucleotide sequence ID" value="NZ_FZPF01000018.1"/>
</dbReference>
<dbReference type="PATRIC" id="fig|935700.4.peg.1755"/>
<evidence type="ECO:0000313" key="2">
    <source>
        <dbReference type="Proteomes" id="UP000032232"/>
    </source>
</evidence>